<reference evidence="2" key="1">
    <citation type="submission" date="2022-11" db="UniProtKB">
        <authorList>
            <consortium name="WormBaseParasite"/>
        </authorList>
    </citation>
    <scope>IDENTIFICATION</scope>
</reference>
<evidence type="ECO:0000313" key="1">
    <source>
        <dbReference type="Proteomes" id="UP000887565"/>
    </source>
</evidence>
<dbReference type="WBParaSite" id="nRc.2.0.1.t07506-RA">
    <property type="protein sequence ID" value="nRc.2.0.1.t07506-RA"/>
    <property type="gene ID" value="nRc.2.0.1.g07506"/>
</dbReference>
<evidence type="ECO:0000313" key="2">
    <source>
        <dbReference type="WBParaSite" id="nRc.2.0.1.t07506-RA"/>
    </source>
</evidence>
<proteinExistence type="predicted"/>
<sequence length="47" mass="5371">MNRTSDAMRRGTFRWSMTGPLGSCHCLNELRDVAMLMLIRSSVEARL</sequence>
<name>A0A915I076_ROMCU</name>
<organism evidence="1 2">
    <name type="scientific">Romanomermis culicivorax</name>
    <name type="common">Nematode worm</name>
    <dbReference type="NCBI Taxonomy" id="13658"/>
    <lineage>
        <taxon>Eukaryota</taxon>
        <taxon>Metazoa</taxon>
        <taxon>Ecdysozoa</taxon>
        <taxon>Nematoda</taxon>
        <taxon>Enoplea</taxon>
        <taxon>Dorylaimia</taxon>
        <taxon>Mermithida</taxon>
        <taxon>Mermithoidea</taxon>
        <taxon>Mermithidae</taxon>
        <taxon>Romanomermis</taxon>
    </lineage>
</organism>
<keyword evidence="1" id="KW-1185">Reference proteome</keyword>
<accession>A0A915I076</accession>
<dbReference type="AlphaFoldDB" id="A0A915I076"/>
<protein>
    <submittedName>
        <fullName evidence="2">Uncharacterized protein</fullName>
    </submittedName>
</protein>
<dbReference type="Proteomes" id="UP000887565">
    <property type="component" value="Unplaced"/>
</dbReference>